<protein>
    <submittedName>
        <fullName evidence="1">Uncharacterized protein</fullName>
    </submittedName>
</protein>
<dbReference type="AlphaFoldDB" id="A0A2N8SN03"/>
<comment type="caution">
    <text evidence="1">The sequence shown here is derived from an EMBL/GenBank/DDBJ whole genome shotgun (WGS) entry which is preliminary data.</text>
</comment>
<dbReference type="InterPro" id="IPR011009">
    <property type="entry name" value="Kinase-like_dom_sf"/>
</dbReference>
<reference evidence="1 2" key="1">
    <citation type="submission" date="2018-01" db="EMBL/GenBank/DDBJ databases">
        <title>Denitrification phenotypes of diverse strains of Pseudomonas stutzeri.</title>
        <authorList>
            <person name="Milligan D.A."/>
            <person name="Bergaust L."/>
            <person name="Bakken L.R."/>
            <person name="Frostegard A."/>
        </authorList>
    </citation>
    <scope>NUCLEOTIDE SEQUENCE [LARGE SCALE GENOMIC DNA]</scope>
    <source>
        <strain evidence="1 2">28a3</strain>
    </source>
</reference>
<proteinExistence type="predicted"/>
<sequence length="367" mass="41102">MHATLNPRQQAQLAFVSSGAELEVGHPDDCPLPLATLATTDGSEAYVSQVLSGGLTAHVYRIEAQGRSWTLKRARERCLVQNADGQTSFLNEVQRRADLRALKARPELADRLEGIVDTRYASFRHGVLLSPWIEGEMVSDWNEARLTDLFDTVITLASHGLFEWDLCPGNVLDDGRIRLFDFGYLYRFDPLREFNSDGLAGPGFHPVERFETRQFFAWLLSQERLGSDRALAAFRLEKAIALERYQRWRGALDQRGATPVVLERLDAVIARWQTALSGSAEALYLCEAWRSHRLDLADDLDGQTCTPLTLQRLAWLRDMAETRYDDLHRCGALAGEQGGGRAALLDQLQRAEAQAIGWQVPGATPQP</sequence>
<name>A0A2N8SN03_STUST</name>
<accession>A0A2N8SN03</accession>
<dbReference type="EMBL" id="POUW01000007">
    <property type="protein sequence ID" value="PNG03873.1"/>
    <property type="molecule type" value="Genomic_DNA"/>
</dbReference>
<dbReference type="SUPFAM" id="SSF56112">
    <property type="entry name" value="Protein kinase-like (PK-like)"/>
    <property type="match status" value="1"/>
</dbReference>
<dbReference type="RefSeq" id="WP_021209251.1">
    <property type="nucleotide sequence ID" value="NZ_JAMOIG010000036.1"/>
</dbReference>
<evidence type="ECO:0000313" key="1">
    <source>
        <dbReference type="EMBL" id="PNG03873.1"/>
    </source>
</evidence>
<gene>
    <name evidence="1" type="ORF">CXL00_16870</name>
</gene>
<organism evidence="1 2">
    <name type="scientific">Stutzerimonas stutzeri</name>
    <name type="common">Pseudomonas stutzeri</name>
    <dbReference type="NCBI Taxonomy" id="316"/>
    <lineage>
        <taxon>Bacteria</taxon>
        <taxon>Pseudomonadati</taxon>
        <taxon>Pseudomonadota</taxon>
        <taxon>Gammaproteobacteria</taxon>
        <taxon>Pseudomonadales</taxon>
        <taxon>Pseudomonadaceae</taxon>
        <taxon>Stutzerimonas</taxon>
    </lineage>
</organism>
<evidence type="ECO:0000313" key="2">
    <source>
        <dbReference type="Proteomes" id="UP000235897"/>
    </source>
</evidence>
<dbReference type="OrthoDB" id="6211283at2"/>
<dbReference type="Proteomes" id="UP000235897">
    <property type="component" value="Unassembled WGS sequence"/>
</dbReference>